<evidence type="ECO:0000256" key="6">
    <source>
        <dbReference type="RuleBase" id="RU000631"/>
    </source>
</evidence>
<feature type="binding site" evidence="4">
    <location>
        <position position="148"/>
    </location>
    <ligand>
        <name>GTP</name>
        <dbReference type="ChEBI" id="CHEBI:37565"/>
    </ligand>
</feature>
<dbReference type="PANTHER" id="PTHR30314:SF3">
    <property type="entry name" value="MITOCHONDRIAL DIVISION PROTEIN FSZA"/>
    <property type="match status" value="1"/>
</dbReference>
<dbReference type="Pfam" id="PF00091">
    <property type="entry name" value="Tubulin"/>
    <property type="match status" value="1"/>
</dbReference>
<dbReference type="InterPro" id="IPR008280">
    <property type="entry name" value="Tub_FtsZ_C"/>
</dbReference>
<evidence type="ECO:0000313" key="10">
    <source>
        <dbReference type="Proteomes" id="UP000257067"/>
    </source>
</evidence>
<feature type="binding site" evidence="4">
    <location>
        <begin position="113"/>
        <end position="115"/>
    </location>
    <ligand>
        <name>GTP</name>
        <dbReference type="ChEBI" id="CHEBI:37565"/>
    </ligand>
</feature>
<evidence type="ECO:0000259" key="8">
    <source>
        <dbReference type="SMART" id="SM00865"/>
    </source>
</evidence>
<dbReference type="Proteomes" id="UP000257067">
    <property type="component" value="Unassembled WGS sequence"/>
</dbReference>
<dbReference type="GO" id="GO:0032153">
    <property type="term" value="C:cell division site"/>
    <property type="evidence" value="ECO:0007669"/>
    <property type="project" value="UniProtKB-UniRule"/>
</dbReference>
<keyword evidence="4" id="KW-0963">Cytoplasm</keyword>
<dbReference type="SUPFAM" id="SSF55307">
    <property type="entry name" value="Tubulin C-terminal domain-like"/>
    <property type="match status" value="1"/>
</dbReference>
<feature type="domain" description="Tubulin/FtsZ GTPase" evidence="7">
    <location>
        <begin position="16"/>
        <end position="210"/>
    </location>
</feature>
<dbReference type="InterPro" id="IPR024757">
    <property type="entry name" value="FtsZ_C"/>
</dbReference>
<dbReference type="SUPFAM" id="SSF52490">
    <property type="entry name" value="Tubulin nucleotide-binding domain-like"/>
    <property type="match status" value="1"/>
</dbReference>
<evidence type="ECO:0000256" key="2">
    <source>
        <dbReference type="ARBA" id="ARBA00022741"/>
    </source>
</evidence>
<dbReference type="EMBL" id="NXLU01000011">
    <property type="protein sequence ID" value="RDU68161.1"/>
    <property type="molecule type" value="Genomic_DNA"/>
</dbReference>
<evidence type="ECO:0000256" key="1">
    <source>
        <dbReference type="ARBA" id="ARBA00009690"/>
    </source>
</evidence>
<keyword evidence="3 4" id="KW-0342">GTP-binding</keyword>
<evidence type="ECO:0000313" key="9">
    <source>
        <dbReference type="EMBL" id="RDU68161.1"/>
    </source>
</evidence>
<dbReference type="OrthoDB" id="9813375at2"/>
<evidence type="ECO:0000259" key="7">
    <source>
        <dbReference type="SMART" id="SM00864"/>
    </source>
</evidence>
<comment type="subcellular location">
    <subcellularLocation>
        <location evidence="4">Cytoplasm</location>
    </subcellularLocation>
    <text evidence="4">Assembles at midcell at the inner surface of the cytoplasmic membrane.</text>
</comment>
<dbReference type="SMART" id="SM00864">
    <property type="entry name" value="Tubulin"/>
    <property type="match status" value="1"/>
</dbReference>
<dbReference type="GO" id="GO:0005737">
    <property type="term" value="C:cytoplasm"/>
    <property type="evidence" value="ECO:0007669"/>
    <property type="project" value="UniProtKB-SubCell"/>
</dbReference>
<dbReference type="GO" id="GO:0043093">
    <property type="term" value="P:FtsZ-dependent cytokinesis"/>
    <property type="evidence" value="ECO:0007669"/>
    <property type="project" value="UniProtKB-UniRule"/>
</dbReference>
<evidence type="ECO:0000256" key="4">
    <source>
        <dbReference type="HAMAP-Rule" id="MF_00909"/>
    </source>
</evidence>
<dbReference type="Pfam" id="PF12327">
    <property type="entry name" value="FtsZ_C"/>
    <property type="match status" value="1"/>
</dbReference>
<comment type="caution">
    <text evidence="9">The sequence shown here is derived from an EMBL/GenBank/DDBJ whole genome shotgun (WGS) entry which is preliminary data.</text>
</comment>
<comment type="function">
    <text evidence="4 6">Essential cell division protein that forms a contractile ring structure (Z ring) at the future cell division site. The regulation of the ring assembly controls the timing and the location of cell division. One of the functions of the FtsZ ring is to recruit other cell division proteins to the septum to produce a new cell wall between the dividing cells. Binds GTP and shows GTPase activity.</text>
</comment>
<keyword evidence="2 4" id="KW-0547">Nucleotide-binding</keyword>
<keyword evidence="4 6" id="KW-0131">Cell cycle</keyword>
<dbReference type="HAMAP" id="MF_00909">
    <property type="entry name" value="FtsZ"/>
    <property type="match status" value="1"/>
</dbReference>
<dbReference type="SMART" id="SM00865">
    <property type="entry name" value="Tubulin_C"/>
    <property type="match status" value="1"/>
</dbReference>
<dbReference type="InterPro" id="IPR036525">
    <property type="entry name" value="Tubulin/FtsZ_GTPase_sf"/>
</dbReference>
<dbReference type="Gene3D" id="3.30.1330.20">
    <property type="entry name" value="Tubulin/FtsZ, C-terminal domain"/>
    <property type="match status" value="1"/>
</dbReference>
<dbReference type="CDD" id="cd02201">
    <property type="entry name" value="FtsZ_type1"/>
    <property type="match status" value="1"/>
</dbReference>
<feature type="domain" description="Tubulin/FtsZ 2-layer sandwich" evidence="8">
    <location>
        <begin position="214"/>
        <end position="333"/>
    </location>
</feature>
<keyword evidence="10" id="KW-1185">Reference proteome</keyword>
<evidence type="ECO:0000256" key="5">
    <source>
        <dbReference type="NCBIfam" id="TIGR00065"/>
    </source>
</evidence>
<dbReference type="InterPro" id="IPR003008">
    <property type="entry name" value="Tubulin_FtsZ_GTPase"/>
</dbReference>
<dbReference type="InterPro" id="IPR018316">
    <property type="entry name" value="Tubulin/FtsZ_2-layer-sand-dom"/>
</dbReference>
<dbReference type="PROSITE" id="PS01135">
    <property type="entry name" value="FTSZ_2"/>
    <property type="match status" value="1"/>
</dbReference>
<dbReference type="InterPro" id="IPR037103">
    <property type="entry name" value="Tubulin/FtsZ-like_C"/>
</dbReference>
<name>A0A3D8IUB9_9HELI</name>
<dbReference type="NCBIfam" id="TIGR00065">
    <property type="entry name" value="ftsZ"/>
    <property type="match status" value="1"/>
</dbReference>
<dbReference type="RefSeq" id="WP_104724813.1">
    <property type="nucleotide sequence ID" value="NZ_FZNE01000008.1"/>
</dbReference>
<dbReference type="PANTHER" id="PTHR30314">
    <property type="entry name" value="CELL DIVISION PROTEIN FTSZ-RELATED"/>
    <property type="match status" value="1"/>
</dbReference>
<comment type="similarity">
    <text evidence="1 4 6">Belongs to the FtsZ family.</text>
</comment>
<dbReference type="InterPro" id="IPR000158">
    <property type="entry name" value="Cell_div_FtsZ"/>
</dbReference>
<organism evidence="9 10">
    <name type="scientific">Helicobacter cholecystus</name>
    <dbReference type="NCBI Taxonomy" id="45498"/>
    <lineage>
        <taxon>Bacteria</taxon>
        <taxon>Pseudomonadati</taxon>
        <taxon>Campylobacterota</taxon>
        <taxon>Epsilonproteobacteria</taxon>
        <taxon>Campylobacterales</taxon>
        <taxon>Helicobacteraceae</taxon>
        <taxon>Helicobacter</taxon>
    </lineage>
</organism>
<dbReference type="GO" id="GO:0051258">
    <property type="term" value="P:protein polymerization"/>
    <property type="evidence" value="ECO:0007669"/>
    <property type="project" value="UniProtKB-UniRule"/>
</dbReference>
<dbReference type="PRINTS" id="PR00423">
    <property type="entry name" value="CELLDVISFTSZ"/>
</dbReference>
<protein>
    <recommendedName>
        <fullName evidence="4 5">Cell division protein FtsZ</fullName>
    </recommendedName>
</protein>
<dbReference type="AlphaFoldDB" id="A0A3D8IUB9"/>
<dbReference type="FunFam" id="3.40.50.1440:FF:000001">
    <property type="entry name" value="Cell division protein FtsZ"/>
    <property type="match status" value="1"/>
</dbReference>
<dbReference type="InterPro" id="IPR045061">
    <property type="entry name" value="FtsZ/CetZ"/>
</dbReference>
<reference evidence="9 10" key="1">
    <citation type="submission" date="2018-04" db="EMBL/GenBank/DDBJ databases">
        <title>Novel Campyloabacter and Helicobacter Species and Strains.</title>
        <authorList>
            <person name="Mannion A.J."/>
            <person name="Shen Z."/>
            <person name="Fox J.G."/>
        </authorList>
    </citation>
    <scope>NUCLEOTIDE SEQUENCE [LARGE SCALE GENOMIC DNA]</scope>
    <source>
        <strain evidence="9 10">ATCC 700242</strain>
    </source>
</reference>
<dbReference type="Gene3D" id="3.40.50.1440">
    <property type="entry name" value="Tubulin/FtsZ, GTPase domain"/>
    <property type="match status" value="1"/>
</dbReference>
<feature type="binding site" evidence="4">
    <location>
        <position position="192"/>
    </location>
    <ligand>
        <name>GTP</name>
        <dbReference type="ChEBI" id="CHEBI:37565"/>
    </ligand>
</feature>
<keyword evidence="4 6" id="KW-0717">Septation</keyword>
<dbReference type="GO" id="GO:0005525">
    <property type="term" value="F:GTP binding"/>
    <property type="evidence" value="ECO:0007669"/>
    <property type="project" value="UniProtKB-UniRule"/>
</dbReference>
<feature type="binding site" evidence="4">
    <location>
        <position position="144"/>
    </location>
    <ligand>
        <name>GTP</name>
        <dbReference type="ChEBI" id="CHEBI:37565"/>
    </ligand>
</feature>
<comment type="subunit">
    <text evidence="4">Homodimer. Polymerizes to form a dynamic ring structure in a strictly GTP-dependent manner. Interacts directly with several other division proteins.</text>
</comment>
<feature type="binding site" evidence="4">
    <location>
        <begin position="24"/>
        <end position="28"/>
    </location>
    <ligand>
        <name>GTP</name>
        <dbReference type="ChEBI" id="CHEBI:37565"/>
    </ligand>
</feature>
<dbReference type="GO" id="GO:0000917">
    <property type="term" value="P:division septum assembly"/>
    <property type="evidence" value="ECO:0007669"/>
    <property type="project" value="UniProtKB-KW"/>
</dbReference>
<sequence length="389" mass="41582">MEKIVVEEIRPVFGAKITAIGVGGGGSNAISNLADSVGIHQYVKIVAANTDKQHLDGSPAPYKIRLGEELTKGLGAGMRPEVGEASAQESRDQIREVLEGSDIVFIATGLGGGTGTGASPVIAEIAKEIGALTVSIVTKPFKGEGPKKAKLAEGGLAKLREVSDSIIVVPNDRLRSVIPPTAGIRESFKIVDDVLVRAVSGIANVMLNYGPNNMNVDFADVRTVMGHKGLALMGIGEAEGQGAASEALKKALTSPLLDNVSIEGAMGILLNFEFSEDHPFGELEDAMDLIHDYVHEDADVKFGTISCENMSTGQVRVTIIATGFEKETISKAEKESFREEKQKQEAIRSMKNEIDIRGHFESGRGYQDIQTIDLDYPAVIRKNSNKPQQ</sequence>
<evidence type="ECO:0000256" key="3">
    <source>
        <dbReference type="ARBA" id="ARBA00023134"/>
    </source>
</evidence>
<accession>A0A3D8IUB9</accession>
<proteinExistence type="inferred from homology"/>
<gene>
    <name evidence="4" type="primary">ftsZ</name>
    <name evidence="9" type="ORF">CQA62_06520</name>
</gene>
<dbReference type="InterPro" id="IPR020805">
    <property type="entry name" value="Cell_div_FtsZ_CS"/>
</dbReference>
<dbReference type="GO" id="GO:0003924">
    <property type="term" value="F:GTPase activity"/>
    <property type="evidence" value="ECO:0007669"/>
    <property type="project" value="UniProtKB-UniRule"/>
</dbReference>
<keyword evidence="4 6" id="KW-0132">Cell division</keyword>